<organism evidence="3 4">
    <name type="scientific">Vreelandella alkaliphila</name>
    <dbReference type="NCBI Taxonomy" id="272774"/>
    <lineage>
        <taxon>Bacteria</taxon>
        <taxon>Pseudomonadati</taxon>
        <taxon>Pseudomonadota</taxon>
        <taxon>Gammaproteobacteria</taxon>
        <taxon>Oceanospirillales</taxon>
        <taxon>Halomonadaceae</taxon>
        <taxon>Vreelandella</taxon>
    </lineage>
</organism>
<keyword evidence="1" id="KW-0732">Signal</keyword>
<dbReference type="Gene3D" id="3.90.420.10">
    <property type="entry name" value="Oxidoreductase, molybdopterin-binding domain"/>
    <property type="match status" value="1"/>
</dbReference>
<evidence type="ECO:0000256" key="1">
    <source>
        <dbReference type="SAM" id="SignalP"/>
    </source>
</evidence>
<reference evidence="3" key="1">
    <citation type="submission" date="2023-11" db="EMBL/GenBank/DDBJ databases">
        <title>MicrobeMod: A computational toolkit for identifying prokaryotic methylation and restriction-modification with nanopore sequencing.</title>
        <authorList>
            <person name="Crits-Christoph A."/>
            <person name="Kang S.C."/>
            <person name="Lee H."/>
            <person name="Ostrov N."/>
        </authorList>
    </citation>
    <scope>NUCLEOTIDE SEQUENCE</scope>
    <source>
        <strain evidence="3">ATCC BAA-953</strain>
    </source>
</reference>
<feature type="signal peptide" evidence="1">
    <location>
        <begin position="1"/>
        <end position="21"/>
    </location>
</feature>
<dbReference type="AlphaFoldDB" id="A0AAJ2RTD5"/>
<accession>A0AAJ2RTD5</accession>
<evidence type="ECO:0000313" key="3">
    <source>
        <dbReference type="EMBL" id="MDX5977151.1"/>
    </source>
</evidence>
<feature type="domain" description="Oxidoreductase molybdopterin-binding" evidence="2">
    <location>
        <begin position="67"/>
        <end position="158"/>
    </location>
</feature>
<dbReference type="EMBL" id="JAWXXT010000001">
    <property type="protein sequence ID" value="MDX5977151.1"/>
    <property type="molecule type" value="Genomic_DNA"/>
</dbReference>
<dbReference type="Pfam" id="PF00174">
    <property type="entry name" value="Oxidored_molyb"/>
    <property type="match status" value="1"/>
</dbReference>
<feature type="chain" id="PRO_5042619362" evidence="1">
    <location>
        <begin position="22"/>
        <end position="184"/>
    </location>
</feature>
<dbReference type="InterPro" id="IPR000572">
    <property type="entry name" value="OxRdtase_Mopterin-bd_dom"/>
</dbReference>
<protein>
    <submittedName>
        <fullName evidence="3">Molybdopterin-dependent oxidoreductase</fullName>
    </submittedName>
</protein>
<dbReference type="InterPro" id="IPR036374">
    <property type="entry name" value="OxRdtase_Mopterin-bd_sf"/>
</dbReference>
<proteinExistence type="predicted"/>
<dbReference type="Proteomes" id="UP001276761">
    <property type="component" value="Unassembled WGS sequence"/>
</dbReference>
<comment type="caution">
    <text evidence="3">The sequence shown here is derived from an EMBL/GenBank/DDBJ whole genome shotgun (WGS) entry which is preliminary data.</text>
</comment>
<gene>
    <name evidence="3" type="ORF">SIL78_06165</name>
</gene>
<name>A0AAJ2RTD5_9GAMM</name>
<sequence>MKAFLLGWIMLALSIPVTGHARTDASLDMPEGPVILTISGDITHFNATQGARFDRDMLQALPQHSFETGTPWTEGSSTYSGPLMRTLLEHVGLPGSENSSGNSSGNSSENSVYVSALNGFEAEIPISDFYEYDVILALERNGQSIPIREYGPLWVLYPFSQDEALLSEKMRFRAVWQVMQINVR</sequence>
<dbReference type="SUPFAM" id="SSF56524">
    <property type="entry name" value="Oxidoreductase molybdopterin-binding domain"/>
    <property type="match status" value="1"/>
</dbReference>
<evidence type="ECO:0000259" key="2">
    <source>
        <dbReference type="Pfam" id="PF00174"/>
    </source>
</evidence>
<evidence type="ECO:0000313" key="4">
    <source>
        <dbReference type="Proteomes" id="UP001276761"/>
    </source>
</evidence>